<gene>
    <name evidence="2" type="ORF">S03H2_05266</name>
</gene>
<dbReference type="Pfam" id="PF19289">
    <property type="entry name" value="PmbA_TldD_3rd"/>
    <property type="match status" value="1"/>
</dbReference>
<comment type="caution">
    <text evidence="2">The sequence shown here is derived from an EMBL/GenBank/DDBJ whole genome shotgun (WGS) entry which is preliminary data.</text>
</comment>
<dbReference type="EMBL" id="BARU01002179">
    <property type="protein sequence ID" value="GAH24958.1"/>
    <property type="molecule type" value="Genomic_DNA"/>
</dbReference>
<dbReference type="SUPFAM" id="SSF111283">
    <property type="entry name" value="Putative modulator of DNA gyrase, PmbA/TldD"/>
    <property type="match status" value="1"/>
</dbReference>
<dbReference type="InterPro" id="IPR045569">
    <property type="entry name" value="Metalloprtase-TldD/E_C"/>
</dbReference>
<dbReference type="InterPro" id="IPR036059">
    <property type="entry name" value="TldD/PmbA_sf"/>
</dbReference>
<accession>X1FW39</accession>
<proteinExistence type="predicted"/>
<evidence type="ECO:0000313" key="2">
    <source>
        <dbReference type="EMBL" id="GAH24958.1"/>
    </source>
</evidence>
<name>X1FW39_9ZZZZ</name>
<organism evidence="2">
    <name type="scientific">marine sediment metagenome</name>
    <dbReference type="NCBI Taxonomy" id="412755"/>
    <lineage>
        <taxon>unclassified sequences</taxon>
        <taxon>metagenomes</taxon>
        <taxon>ecological metagenomes</taxon>
    </lineage>
</organism>
<dbReference type="GO" id="GO:0008237">
    <property type="term" value="F:metallopeptidase activity"/>
    <property type="evidence" value="ECO:0007669"/>
    <property type="project" value="InterPro"/>
</dbReference>
<dbReference type="PANTHER" id="PTHR43666:SF1">
    <property type="entry name" value="CONSERVED PROTEIN"/>
    <property type="match status" value="1"/>
</dbReference>
<sequence length="77" mass="8473">ADGILSTIPRDGMFIIENGEISKPVRELRISDTMFNIFGNIKALGKEIKQIKSWEVAIPTFIPAVLLEDINITAATS</sequence>
<feature type="domain" description="Metalloprotease TldD/E C-terminal" evidence="1">
    <location>
        <begin position="7"/>
        <end position="73"/>
    </location>
</feature>
<evidence type="ECO:0000259" key="1">
    <source>
        <dbReference type="Pfam" id="PF19289"/>
    </source>
</evidence>
<dbReference type="AlphaFoldDB" id="X1FW39"/>
<protein>
    <recommendedName>
        <fullName evidence="1">Metalloprotease TldD/E C-terminal domain-containing protein</fullName>
    </recommendedName>
</protein>
<dbReference type="PANTHER" id="PTHR43666">
    <property type="entry name" value="TLDD PROTEIN"/>
    <property type="match status" value="1"/>
</dbReference>
<dbReference type="GO" id="GO:0006508">
    <property type="term" value="P:proteolysis"/>
    <property type="evidence" value="ECO:0007669"/>
    <property type="project" value="InterPro"/>
</dbReference>
<feature type="non-terminal residue" evidence="2">
    <location>
        <position position="1"/>
    </location>
</feature>
<reference evidence="2" key="1">
    <citation type="journal article" date="2014" name="Front. Microbiol.">
        <title>High frequency of phylogenetically diverse reductive dehalogenase-homologous genes in deep subseafloor sedimentary metagenomes.</title>
        <authorList>
            <person name="Kawai M."/>
            <person name="Futagami T."/>
            <person name="Toyoda A."/>
            <person name="Takaki Y."/>
            <person name="Nishi S."/>
            <person name="Hori S."/>
            <person name="Arai W."/>
            <person name="Tsubouchi T."/>
            <person name="Morono Y."/>
            <person name="Uchiyama I."/>
            <person name="Ito T."/>
            <person name="Fujiyama A."/>
            <person name="Inagaki F."/>
            <person name="Takami H."/>
        </authorList>
    </citation>
    <scope>NUCLEOTIDE SEQUENCE</scope>
    <source>
        <strain evidence="2">Expedition CK06-06</strain>
    </source>
</reference>